<reference evidence="4 5" key="3">
    <citation type="submission" date="2020-08" db="EMBL/GenBank/DDBJ databases">
        <title>Genomic Encyclopedia of Type Strains, Phase IV (KMG-IV): sequencing the most valuable type-strain genomes for metagenomic binning, comparative biology and taxonomic classification.</title>
        <authorList>
            <person name="Goeker M."/>
        </authorList>
    </citation>
    <scope>NUCLEOTIDE SEQUENCE [LARGE SCALE GENOMIC DNA]</scope>
    <source>
        <strain evidence="4 5">DSM 27521</strain>
    </source>
</reference>
<feature type="domain" description="Glycosyl transferase family 1" evidence="1">
    <location>
        <begin position="196"/>
        <end position="346"/>
    </location>
</feature>
<evidence type="ECO:0000313" key="5">
    <source>
        <dbReference type="Proteomes" id="UP000539473"/>
    </source>
</evidence>
<organism evidence="4 5">
    <name type="scientific">Deinococcus metalli</name>
    <dbReference type="NCBI Taxonomy" id="1141878"/>
    <lineage>
        <taxon>Bacteria</taxon>
        <taxon>Thermotogati</taxon>
        <taxon>Deinococcota</taxon>
        <taxon>Deinococci</taxon>
        <taxon>Deinococcales</taxon>
        <taxon>Deinococcaceae</taxon>
        <taxon>Deinococcus</taxon>
    </lineage>
</organism>
<dbReference type="EMBL" id="BNAJ01000009">
    <property type="protein sequence ID" value="GHF54132.1"/>
    <property type="molecule type" value="Genomic_DNA"/>
</dbReference>
<dbReference type="Gene3D" id="3.40.50.2000">
    <property type="entry name" value="Glycogen Phosphorylase B"/>
    <property type="match status" value="2"/>
</dbReference>
<name>A0A7W8KH80_9DEIO</name>
<proteinExistence type="predicted"/>
<evidence type="ECO:0000259" key="2">
    <source>
        <dbReference type="Pfam" id="PF13579"/>
    </source>
</evidence>
<evidence type="ECO:0000313" key="6">
    <source>
        <dbReference type="Proteomes" id="UP000619376"/>
    </source>
</evidence>
<reference evidence="6" key="2">
    <citation type="journal article" date="2019" name="Int. J. Syst. Evol. Microbiol.">
        <title>The Global Catalogue of Microorganisms (GCM) 10K type strain sequencing project: providing services to taxonomists for standard genome sequencing and annotation.</title>
        <authorList>
            <consortium name="The Broad Institute Genomics Platform"/>
            <consortium name="The Broad Institute Genome Sequencing Center for Infectious Disease"/>
            <person name="Wu L."/>
            <person name="Ma J."/>
        </authorList>
    </citation>
    <scope>NUCLEOTIDE SEQUENCE [LARGE SCALE GENOMIC DNA]</scope>
    <source>
        <strain evidence="6">CGMCC 1.18437</strain>
    </source>
</reference>
<comment type="caution">
    <text evidence="4">The sequence shown here is derived from an EMBL/GenBank/DDBJ whole genome shotgun (WGS) entry which is preliminary data.</text>
</comment>
<evidence type="ECO:0000313" key="4">
    <source>
        <dbReference type="EMBL" id="MBB5378062.1"/>
    </source>
</evidence>
<dbReference type="AlphaFoldDB" id="A0A7W8KH80"/>
<dbReference type="InterPro" id="IPR028098">
    <property type="entry name" value="Glyco_trans_4-like_N"/>
</dbReference>
<reference evidence="3" key="1">
    <citation type="journal article" date="2014" name="Int. J. Syst. Evol. Microbiol.">
        <title>Complete genome of a new Firmicutes species belonging to the dominant human colonic microbiota ('Ruminococcus bicirculans') reveals two chromosomes and a selective capacity to utilize plant glucans.</title>
        <authorList>
            <consortium name="NISC Comparative Sequencing Program"/>
            <person name="Wegmann U."/>
            <person name="Louis P."/>
            <person name="Goesmann A."/>
            <person name="Henrissat B."/>
            <person name="Duncan S.H."/>
            <person name="Flint H.J."/>
        </authorList>
    </citation>
    <scope>NUCLEOTIDE SEQUENCE</scope>
    <source>
        <strain evidence="3">CGMCC 1.18437</strain>
    </source>
</reference>
<dbReference type="RefSeq" id="WP_184114173.1">
    <property type="nucleotide sequence ID" value="NZ_BNAJ01000009.1"/>
</dbReference>
<dbReference type="SUPFAM" id="SSF53756">
    <property type="entry name" value="UDP-Glycosyltransferase/glycogen phosphorylase"/>
    <property type="match status" value="1"/>
</dbReference>
<keyword evidence="6" id="KW-1185">Reference proteome</keyword>
<dbReference type="EMBL" id="JACHFK010000010">
    <property type="protein sequence ID" value="MBB5378062.1"/>
    <property type="molecule type" value="Genomic_DNA"/>
</dbReference>
<gene>
    <name evidence="3" type="ORF">GCM10017781_33030</name>
    <name evidence="4" type="ORF">HNQ07_003563</name>
</gene>
<keyword evidence="4" id="KW-0808">Transferase</keyword>
<dbReference type="PANTHER" id="PTHR12526:SF630">
    <property type="entry name" value="GLYCOSYLTRANSFERASE"/>
    <property type="match status" value="1"/>
</dbReference>
<dbReference type="Proteomes" id="UP000619376">
    <property type="component" value="Unassembled WGS sequence"/>
</dbReference>
<dbReference type="Proteomes" id="UP000539473">
    <property type="component" value="Unassembled WGS sequence"/>
</dbReference>
<feature type="domain" description="Glycosyltransferase subfamily 4-like N-terminal" evidence="2">
    <location>
        <begin position="23"/>
        <end position="121"/>
    </location>
</feature>
<accession>A0A7W8KH80</accession>
<dbReference type="Pfam" id="PF00534">
    <property type="entry name" value="Glycos_transf_1"/>
    <property type="match status" value="1"/>
</dbReference>
<dbReference type="InterPro" id="IPR001296">
    <property type="entry name" value="Glyco_trans_1"/>
</dbReference>
<dbReference type="PANTHER" id="PTHR12526">
    <property type="entry name" value="GLYCOSYLTRANSFERASE"/>
    <property type="match status" value="1"/>
</dbReference>
<protein>
    <submittedName>
        <fullName evidence="4">Glycosyltransferase involved in cell wall biosynthesis</fullName>
    </submittedName>
</protein>
<evidence type="ECO:0000259" key="1">
    <source>
        <dbReference type="Pfam" id="PF00534"/>
    </source>
</evidence>
<dbReference type="Pfam" id="PF13579">
    <property type="entry name" value="Glyco_trans_4_4"/>
    <property type="match status" value="1"/>
</dbReference>
<dbReference type="GO" id="GO:0016757">
    <property type="term" value="F:glycosyltransferase activity"/>
    <property type="evidence" value="ECO:0007669"/>
    <property type="project" value="InterPro"/>
</dbReference>
<dbReference type="CDD" id="cd03820">
    <property type="entry name" value="GT4_AmsD-like"/>
    <property type="match status" value="1"/>
</dbReference>
<reference evidence="3" key="4">
    <citation type="submission" date="2024-05" db="EMBL/GenBank/DDBJ databases">
        <authorList>
            <person name="Sun Q."/>
            <person name="Zhou Y."/>
        </authorList>
    </citation>
    <scope>NUCLEOTIDE SEQUENCE</scope>
    <source>
        <strain evidence="3">CGMCC 1.18437</strain>
    </source>
</reference>
<evidence type="ECO:0000313" key="3">
    <source>
        <dbReference type="EMBL" id="GHF54132.1"/>
    </source>
</evidence>
<sequence length="368" mass="40034">MTGTVAAPRRIDFLIESMEALAGMERATATIATGLHDLGYRVRIVCLRGTRSAFPLPPGVTLTPLGFPAGTLRLRQETVPILRAVRRHVVADPPDVLVAVDSFLVPFTFPALLGTRVRRVAWEHFNLGTNLNMRSRALARPIAALISHDVLTLTLDDAGAWRAAFPWARARLHAMPNSLPTPRPTRNPYGVDGTSRRLVIAAGRLDGQKGFDRLMDAWALIEQDVPDWSLAVYGHGPDEDTLRAQMQRLGVQRVALHPPTANIHDVYARAGAYALSSRHEGLPMVLIESQAQGIPAVAFDCRTGPAEIIRGGGHLVPDGDVPAFASTLRTLLRDDATRAAMSDAAFEDAARYDAPLVLNRWAALLEGR</sequence>